<proteinExistence type="predicted"/>
<dbReference type="CDD" id="cd02696">
    <property type="entry name" value="MurNAc-LAA"/>
    <property type="match status" value="1"/>
</dbReference>
<feature type="repeat" description="Cell wall-binding" evidence="3">
    <location>
        <begin position="89"/>
        <end position="108"/>
    </location>
</feature>
<feature type="repeat" description="Cell wall-binding" evidence="3">
    <location>
        <begin position="69"/>
        <end position="88"/>
    </location>
</feature>
<dbReference type="InterPro" id="IPR050695">
    <property type="entry name" value="N-acetylmuramoyl_amidase_3"/>
</dbReference>
<dbReference type="Pfam" id="PF01520">
    <property type="entry name" value="Amidase_3"/>
    <property type="match status" value="1"/>
</dbReference>
<evidence type="ECO:0000256" key="2">
    <source>
        <dbReference type="ARBA" id="ARBA00022801"/>
    </source>
</evidence>
<dbReference type="Pfam" id="PF01473">
    <property type="entry name" value="Choline_bind_1"/>
    <property type="match status" value="4"/>
</dbReference>
<sequence length="573" mass="65316">MTRTKWNLFLLTAALLLALALLPSNADASTSGWVKTNGQWSYSENGNLITGWKNVDSKWYFMDNHALMKTGWVAIQGKWYFFNSNGAMKTGWLFDHGKWYFLNSSGAMQSGWLKDRSVWYYMGAGGKMITGSHTISGKDYYFRENGSMHTGWLTIEGKKRYYTHSGMKQIGHTEISGKEYLFDSEGYLKTNSWYESDGYKYYFSANGELAKGPTIVGNDLLLFNELGQQVIGELLFNGTTYRTDDNGVVQLGWVLTEDGKSYFGENGFITSNWLKDQGKWYYFDENGKMKTGWVHISGKWYFMDNEGVMQTGWLEEPPTKYFLNSNGTMQTGWKKMNSEWHFFMGSGRHMTGWVYNDNKWYYLNSEGIMQTGWITINGKKEYFTKSGDWIKGKADRKVVVLDAGHGGSDPGAKGIGFFEKELNLDLALRTRSLLEKAGYTVIMTRTTDEFLSLSQRASIANSSDGDIFISIHGNSLNGAVKGVETFWYGKYEKENSLKLAGILQKNVIKQTNMVNRRVAEGNFHVIRETKIPSALLEVGFIDNEEDAAKLRQDKYKRLIAEGIYQSVQDYFTN</sequence>
<evidence type="ECO:0000313" key="6">
    <source>
        <dbReference type="EMBL" id="MDW0114037.1"/>
    </source>
</evidence>
<evidence type="ECO:0000256" key="4">
    <source>
        <dbReference type="SAM" id="SignalP"/>
    </source>
</evidence>
<dbReference type="PROSITE" id="PS51170">
    <property type="entry name" value="CW"/>
    <property type="match status" value="5"/>
</dbReference>
<feature type="repeat" description="Cell wall-binding" evidence="3">
    <location>
        <begin position="290"/>
        <end position="309"/>
    </location>
</feature>
<dbReference type="RefSeq" id="WP_317944788.1">
    <property type="nucleotide sequence ID" value="NZ_JAUBDI010000012.1"/>
</dbReference>
<dbReference type="Proteomes" id="UP001282284">
    <property type="component" value="Unassembled WGS sequence"/>
</dbReference>
<keyword evidence="7" id="KW-1185">Reference proteome</keyword>
<dbReference type="Gene3D" id="2.10.270.10">
    <property type="entry name" value="Cholin Binding"/>
    <property type="match status" value="6"/>
</dbReference>
<dbReference type="InterPro" id="IPR002508">
    <property type="entry name" value="MurNAc-LAA_cat"/>
</dbReference>
<dbReference type="PANTHER" id="PTHR30404:SF0">
    <property type="entry name" value="N-ACETYLMURAMOYL-L-ALANINE AMIDASE AMIC"/>
    <property type="match status" value="1"/>
</dbReference>
<dbReference type="SMART" id="SM00646">
    <property type="entry name" value="Ami_3"/>
    <property type="match status" value="1"/>
</dbReference>
<dbReference type="SUPFAM" id="SSF69360">
    <property type="entry name" value="Cell wall binding repeat"/>
    <property type="match status" value="2"/>
</dbReference>
<dbReference type="GO" id="GO:0008745">
    <property type="term" value="F:N-acetylmuramoyl-L-alanine amidase activity"/>
    <property type="evidence" value="ECO:0007669"/>
    <property type="project" value="UniProtKB-EC"/>
</dbReference>
<comment type="caution">
    <text evidence="6">The sequence shown here is derived from an EMBL/GenBank/DDBJ whole genome shotgun (WGS) entry which is preliminary data.</text>
</comment>
<dbReference type="Pfam" id="PF19127">
    <property type="entry name" value="Choline_bind_3"/>
    <property type="match status" value="4"/>
</dbReference>
<keyword evidence="4" id="KW-0732">Signal</keyword>
<dbReference type="InterPro" id="IPR018337">
    <property type="entry name" value="Cell_wall/Cho-bd_repeat"/>
</dbReference>
<dbReference type="SUPFAM" id="SSF53187">
    <property type="entry name" value="Zn-dependent exopeptidases"/>
    <property type="match status" value="1"/>
</dbReference>
<keyword evidence="1" id="KW-0677">Repeat</keyword>
<reference evidence="6 7" key="1">
    <citation type="submission" date="2023-06" db="EMBL/GenBank/DDBJ databases">
        <title>Sporosarcina sp. nov., isolated from Korean traditional fermented seafood 'Jeotgal'.</title>
        <authorList>
            <person name="Yang A.I."/>
            <person name="Shin N.-R."/>
        </authorList>
    </citation>
    <scope>NUCLEOTIDE SEQUENCE [LARGE SCALE GENOMIC DNA]</scope>
    <source>
        <strain evidence="6 7">KCTC13119</strain>
    </source>
</reference>
<gene>
    <name evidence="6" type="ORF">QT711_12645</name>
</gene>
<feature type="chain" id="PRO_5045804408" evidence="4">
    <location>
        <begin position="29"/>
        <end position="573"/>
    </location>
</feature>
<evidence type="ECO:0000313" key="7">
    <source>
        <dbReference type="Proteomes" id="UP001282284"/>
    </source>
</evidence>
<dbReference type="PANTHER" id="PTHR30404">
    <property type="entry name" value="N-ACETYLMURAMOYL-L-ALANINE AMIDASE"/>
    <property type="match status" value="1"/>
</dbReference>
<dbReference type="EC" id="3.5.1.28" evidence="6"/>
<evidence type="ECO:0000256" key="1">
    <source>
        <dbReference type="ARBA" id="ARBA00022737"/>
    </source>
</evidence>
<dbReference type="Gene3D" id="3.40.630.40">
    <property type="entry name" value="Zn-dependent exopeptidases"/>
    <property type="match status" value="1"/>
</dbReference>
<organism evidence="6 7">
    <name type="scientific">Sporosarcina saromensis</name>
    <dbReference type="NCBI Taxonomy" id="359365"/>
    <lineage>
        <taxon>Bacteria</taxon>
        <taxon>Bacillati</taxon>
        <taxon>Bacillota</taxon>
        <taxon>Bacilli</taxon>
        <taxon>Bacillales</taxon>
        <taxon>Caryophanaceae</taxon>
        <taxon>Sporosarcina</taxon>
    </lineage>
</organism>
<keyword evidence="2 6" id="KW-0378">Hydrolase</keyword>
<protein>
    <submittedName>
        <fullName evidence="6">N-acetylmuramoyl-L-alanine amidase</fullName>
        <ecNumber evidence="6">3.5.1.28</ecNumber>
    </submittedName>
</protein>
<evidence type="ECO:0000256" key="3">
    <source>
        <dbReference type="PROSITE-ProRule" id="PRU00591"/>
    </source>
</evidence>
<feature type="domain" description="MurNAc-LAA" evidence="5">
    <location>
        <begin position="457"/>
        <end position="568"/>
    </location>
</feature>
<evidence type="ECO:0000259" key="5">
    <source>
        <dbReference type="SMART" id="SM00646"/>
    </source>
</evidence>
<feature type="repeat" description="Cell wall-binding" evidence="3">
    <location>
        <begin position="350"/>
        <end position="369"/>
    </location>
</feature>
<dbReference type="EMBL" id="JAUBDI010000012">
    <property type="protein sequence ID" value="MDW0114037.1"/>
    <property type="molecule type" value="Genomic_DNA"/>
</dbReference>
<accession>A0ABU4GEK1</accession>
<name>A0ABU4GEK1_9BACL</name>
<feature type="signal peptide" evidence="4">
    <location>
        <begin position="1"/>
        <end position="28"/>
    </location>
</feature>
<feature type="repeat" description="Cell wall-binding" evidence="3">
    <location>
        <begin position="270"/>
        <end position="289"/>
    </location>
</feature>